<dbReference type="GO" id="GO:0006281">
    <property type="term" value="P:DNA repair"/>
    <property type="evidence" value="ECO:0007669"/>
    <property type="project" value="TreeGrafter"/>
</dbReference>
<keyword evidence="9" id="KW-1185">Reference proteome</keyword>
<dbReference type="STRING" id="13370.A0A448YMN3"/>
<dbReference type="Gene3D" id="1.10.8.60">
    <property type="match status" value="1"/>
</dbReference>
<dbReference type="GO" id="GO:0031391">
    <property type="term" value="C:Elg1 RFC-like complex"/>
    <property type="evidence" value="ECO:0007669"/>
    <property type="project" value="UniProtKB-ARBA"/>
</dbReference>
<protein>
    <submittedName>
        <fullName evidence="8">DEKNAAC103112</fullName>
    </submittedName>
</protein>
<dbReference type="GO" id="GO:0005524">
    <property type="term" value="F:ATP binding"/>
    <property type="evidence" value="ECO:0007669"/>
    <property type="project" value="UniProtKB-KW"/>
</dbReference>
<dbReference type="Proteomes" id="UP000290900">
    <property type="component" value="Unassembled WGS sequence"/>
</dbReference>
<proteinExistence type="inferred from homology"/>
<dbReference type="GO" id="GO:0005663">
    <property type="term" value="C:DNA replication factor C complex"/>
    <property type="evidence" value="ECO:0007669"/>
    <property type="project" value="TreeGrafter"/>
</dbReference>
<keyword evidence="4" id="KW-0547">Nucleotide-binding</keyword>
<keyword evidence="6" id="KW-0539">Nucleus</keyword>
<gene>
    <name evidence="8" type="ORF">BRENAR_LOCUS2850</name>
</gene>
<evidence type="ECO:0000256" key="4">
    <source>
        <dbReference type="ARBA" id="ARBA00022741"/>
    </source>
</evidence>
<dbReference type="Pfam" id="PF08542">
    <property type="entry name" value="Rep_fac_C"/>
    <property type="match status" value="1"/>
</dbReference>
<dbReference type="InterPro" id="IPR008921">
    <property type="entry name" value="DNA_pol3_clamp-load_cplx_C"/>
</dbReference>
<evidence type="ECO:0000256" key="2">
    <source>
        <dbReference type="ARBA" id="ARBA00005378"/>
    </source>
</evidence>
<dbReference type="InterPro" id="IPR003959">
    <property type="entry name" value="ATPase_AAA_core"/>
</dbReference>
<dbReference type="SUPFAM" id="SSF48019">
    <property type="entry name" value="post-AAA+ oligomerization domain-like"/>
    <property type="match status" value="1"/>
</dbReference>
<comment type="subcellular location">
    <subcellularLocation>
        <location evidence="1">Nucleus</location>
    </subcellularLocation>
</comment>
<dbReference type="FunCoup" id="A0A448YMN3">
    <property type="interactions" value="625"/>
</dbReference>
<evidence type="ECO:0000256" key="6">
    <source>
        <dbReference type="ARBA" id="ARBA00023242"/>
    </source>
</evidence>
<dbReference type="InterPro" id="IPR050238">
    <property type="entry name" value="DNA_Rep/Repair_Clamp_Loader"/>
</dbReference>
<dbReference type="GO" id="GO:0003689">
    <property type="term" value="F:DNA clamp loader activity"/>
    <property type="evidence" value="ECO:0007669"/>
    <property type="project" value="TreeGrafter"/>
</dbReference>
<dbReference type="Pfam" id="PF00004">
    <property type="entry name" value="AAA"/>
    <property type="match status" value="1"/>
</dbReference>
<dbReference type="InParanoid" id="A0A448YMN3"/>
<accession>A0A448YMN3</accession>
<evidence type="ECO:0000313" key="8">
    <source>
        <dbReference type="EMBL" id="VEU22118.1"/>
    </source>
</evidence>
<dbReference type="InterPro" id="IPR047854">
    <property type="entry name" value="RFC_lid"/>
</dbReference>
<dbReference type="GO" id="GO:0003677">
    <property type="term" value="F:DNA binding"/>
    <property type="evidence" value="ECO:0007669"/>
    <property type="project" value="InterPro"/>
</dbReference>
<dbReference type="EMBL" id="CAACVR010000018">
    <property type="protein sequence ID" value="VEU22118.1"/>
    <property type="molecule type" value="Genomic_DNA"/>
</dbReference>
<reference evidence="8 9" key="1">
    <citation type="submission" date="2018-12" db="EMBL/GenBank/DDBJ databases">
        <authorList>
            <person name="Tiukova I."/>
            <person name="Dainat J."/>
        </authorList>
    </citation>
    <scope>NUCLEOTIDE SEQUENCE [LARGE SCALE GENOMIC DNA]</scope>
</reference>
<dbReference type="PANTHER" id="PTHR11669:SF20">
    <property type="entry name" value="REPLICATION FACTOR C SUBUNIT 4"/>
    <property type="match status" value="1"/>
</dbReference>
<dbReference type="CDD" id="cd18140">
    <property type="entry name" value="HLD_clamp_RFC"/>
    <property type="match status" value="1"/>
</dbReference>
<sequence length="380" mass="42877">MPSGLELLMAHKDEPKASVLQSKVEKMERMPWIEKYRPKNLDDIASQSTTVQILKKNLETSNLPHMLFYGPPGTGKTSTILAMARQLYGPSLFKSRVLELNASDERGISIVRERIKDFARLAVSNPSESDLASHPCPPYKLVILDEADSMTGDAQSALRRTMETYSGITRFCLICNYVTRIIDPLASRCSKFRFKSLDEDSAFARLKYICDEESIKVDDDTLREILRISQGDLRRAINYLQSVSKLLTEEKDDNGDVIMADDGQATKQEEVRELFGFMPSSLLSQFLSVLEAKDLNAIFEFLQEKIAKKGYNASTLLNSLHDRLLLGDRDGDQVDISLRLSNRQKNQIAMTLFDADNKLTQGCDECIQLLNCAIEISKEL</sequence>
<evidence type="ECO:0000256" key="3">
    <source>
        <dbReference type="ARBA" id="ARBA00022705"/>
    </source>
</evidence>
<keyword evidence="5" id="KW-0067">ATP-binding</keyword>
<dbReference type="InterPro" id="IPR003593">
    <property type="entry name" value="AAA+_ATPase"/>
</dbReference>
<comment type="similarity">
    <text evidence="2">Belongs to the activator 1 small subunits family.</text>
</comment>
<dbReference type="Gene3D" id="3.40.50.300">
    <property type="entry name" value="P-loop containing nucleotide triphosphate hydrolases"/>
    <property type="match status" value="1"/>
</dbReference>
<dbReference type="SUPFAM" id="SSF52540">
    <property type="entry name" value="P-loop containing nucleoside triphosphate hydrolases"/>
    <property type="match status" value="1"/>
</dbReference>
<dbReference type="Gene3D" id="1.20.272.10">
    <property type="match status" value="1"/>
</dbReference>
<organism evidence="8 9">
    <name type="scientific">Brettanomyces naardenensis</name>
    <name type="common">Yeast</name>
    <dbReference type="NCBI Taxonomy" id="13370"/>
    <lineage>
        <taxon>Eukaryota</taxon>
        <taxon>Fungi</taxon>
        <taxon>Dikarya</taxon>
        <taxon>Ascomycota</taxon>
        <taxon>Saccharomycotina</taxon>
        <taxon>Pichiomycetes</taxon>
        <taxon>Pichiales</taxon>
        <taxon>Pichiaceae</taxon>
        <taxon>Brettanomyces</taxon>
    </lineage>
</organism>
<dbReference type="InterPro" id="IPR027417">
    <property type="entry name" value="P-loop_NTPase"/>
</dbReference>
<evidence type="ECO:0000313" key="9">
    <source>
        <dbReference type="Proteomes" id="UP000290900"/>
    </source>
</evidence>
<evidence type="ECO:0000256" key="1">
    <source>
        <dbReference type="ARBA" id="ARBA00004123"/>
    </source>
</evidence>
<evidence type="ECO:0000256" key="5">
    <source>
        <dbReference type="ARBA" id="ARBA00022840"/>
    </source>
</evidence>
<dbReference type="SMART" id="SM00382">
    <property type="entry name" value="AAA"/>
    <property type="match status" value="1"/>
</dbReference>
<dbReference type="PANTHER" id="PTHR11669">
    <property type="entry name" value="REPLICATION FACTOR C / DNA POLYMERASE III GAMMA-TAU SUBUNIT"/>
    <property type="match status" value="1"/>
</dbReference>
<dbReference type="InterPro" id="IPR013748">
    <property type="entry name" value="Rep_factorC_C"/>
</dbReference>
<dbReference type="GO" id="GO:0006271">
    <property type="term" value="P:DNA strand elongation involved in DNA replication"/>
    <property type="evidence" value="ECO:0007669"/>
    <property type="project" value="UniProtKB-ARBA"/>
</dbReference>
<keyword evidence="3" id="KW-0235">DNA replication</keyword>
<feature type="domain" description="AAA+ ATPase" evidence="7">
    <location>
        <begin position="62"/>
        <end position="198"/>
    </location>
</feature>
<dbReference type="GO" id="GO:0016887">
    <property type="term" value="F:ATP hydrolysis activity"/>
    <property type="evidence" value="ECO:0007669"/>
    <property type="project" value="InterPro"/>
</dbReference>
<dbReference type="Pfam" id="PF21960">
    <property type="entry name" value="RCF1-5-like_lid"/>
    <property type="match status" value="1"/>
</dbReference>
<dbReference type="OrthoDB" id="4199794at2759"/>
<dbReference type="AlphaFoldDB" id="A0A448YMN3"/>
<name>A0A448YMN3_BRENA</name>
<dbReference type="CDD" id="cd00009">
    <property type="entry name" value="AAA"/>
    <property type="match status" value="1"/>
</dbReference>
<evidence type="ECO:0000259" key="7">
    <source>
        <dbReference type="SMART" id="SM00382"/>
    </source>
</evidence>
<dbReference type="FunFam" id="3.40.50.300:FF:000237">
    <property type="entry name" value="replication factor C subunit 4"/>
    <property type="match status" value="1"/>
</dbReference>
<dbReference type="GO" id="GO:0005634">
    <property type="term" value="C:nucleus"/>
    <property type="evidence" value="ECO:0007669"/>
    <property type="project" value="UniProtKB-SubCell"/>
</dbReference>